<protein>
    <submittedName>
        <fullName evidence="9">LINGO2 protein</fullName>
    </submittedName>
</protein>
<evidence type="ECO:0000259" key="8">
    <source>
        <dbReference type="PROSITE" id="PS50835"/>
    </source>
</evidence>
<dbReference type="Proteomes" id="UP000838412">
    <property type="component" value="Chromosome 3"/>
</dbReference>
<keyword evidence="1" id="KW-0433">Leucine-rich repeat</keyword>
<feature type="region of interest" description="Disordered" evidence="6">
    <location>
        <begin position="526"/>
        <end position="617"/>
    </location>
</feature>
<feature type="compositionally biased region" description="Polar residues" evidence="6">
    <location>
        <begin position="531"/>
        <end position="548"/>
    </location>
</feature>
<dbReference type="InterPro" id="IPR025875">
    <property type="entry name" value="Leu-rich_rpt_4"/>
</dbReference>
<dbReference type="SMART" id="SM00408">
    <property type="entry name" value="IGc2"/>
    <property type="match status" value="1"/>
</dbReference>
<dbReference type="InterPro" id="IPR007110">
    <property type="entry name" value="Ig-like_dom"/>
</dbReference>
<dbReference type="Gene3D" id="2.60.40.10">
    <property type="entry name" value="Immunoglobulins"/>
    <property type="match status" value="1"/>
</dbReference>
<keyword evidence="7" id="KW-1133">Transmembrane helix</keyword>
<dbReference type="Gene3D" id="3.80.10.10">
    <property type="entry name" value="Ribonuclease Inhibitor"/>
    <property type="match status" value="3"/>
</dbReference>
<keyword evidence="2" id="KW-0732">Signal</keyword>
<dbReference type="InterPro" id="IPR003599">
    <property type="entry name" value="Ig_sub"/>
</dbReference>
<feature type="domain" description="Ig-like" evidence="8">
    <location>
        <begin position="354"/>
        <end position="446"/>
    </location>
</feature>
<organism evidence="9 10">
    <name type="scientific">Branchiostoma lanceolatum</name>
    <name type="common">Common lancelet</name>
    <name type="synonym">Amphioxus lanceolatum</name>
    <dbReference type="NCBI Taxonomy" id="7740"/>
    <lineage>
        <taxon>Eukaryota</taxon>
        <taxon>Metazoa</taxon>
        <taxon>Chordata</taxon>
        <taxon>Cephalochordata</taxon>
        <taxon>Leptocardii</taxon>
        <taxon>Amphioxiformes</taxon>
        <taxon>Branchiostomatidae</taxon>
        <taxon>Branchiostoma</taxon>
    </lineage>
</organism>
<dbReference type="InterPro" id="IPR013783">
    <property type="entry name" value="Ig-like_fold"/>
</dbReference>
<evidence type="ECO:0000256" key="1">
    <source>
        <dbReference type="ARBA" id="ARBA00022614"/>
    </source>
</evidence>
<evidence type="ECO:0000313" key="10">
    <source>
        <dbReference type="Proteomes" id="UP000838412"/>
    </source>
</evidence>
<dbReference type="PANTHER" id="PTHR24366:SF161">
    <property type="entry name" value="TIR DOMAIN-CONTAINING PROTEIN"/>
    <property type="match status" value="1"/>
</dbReference>
<evidence type="ECO:0000313" key="9">
    <source>
        <dbReference type="EMBL" id="CAH1257863.1"/>
    </source>
</evidence>
<dbReference type="Pfam" id="PF13927">
    <property type="entry name" value="Ig_3"/>
    <property type="match status" value="1"/>
</dbReference>
<dbReference type="PANTHER" id="PTHR24366">
    <property type="entry name" value="IG(IMMUNOGLOBULIN) AND LRR(LEUCINE RICH REPEAT) DOMAINS"/>
    <property type="match status" value="1"/>
</dbReference>
<reference evidence="9" key="1">
    <citation type="submission" date="2022-01" db="EMBL/GenBank/DDBJ databases">
        <authorList>
            <person name="Braso-Vives M."/>
        </authorList>
    </citation>
    <scope>NUCLEOTIDE SEQUENCE</scope>
</reference>
<dbReference type="EMBL" id="OV696688">
    <property type="protein sequence ID" value="CAH1257863.1"/>
    <property type="molecule type" value="Genomic_DNA"/>
</dbReference>
<evidence type="ECO:0000256" key="3">
    <source>
        <dbReference type="ARBA" id="ARBA00022737"/>
    </source>
</evidence>
<dbReference type="InterPro" id="IPR001611">
    <property type="entry name" value="Leu-rich_rpt"/>
</dbReference>
<accession>A0A8J9ZPA5</accession>
<dbReference type="SMART" id="SM00364">
    <property type="entry name" value="LRR_BAC"/>
    <property type="match status" value="8"/>
</dbReference>
<dbReference type="OrthoDB" id="643377at2759"/>
<feature type="compositionally biased region" description="Basic residues" evidence="6">
    <location>
        <begin position="583"/>
        <end position="596"/>
    </location>
</feature>
<evidence type="ECO:0000256" key="7">
    <source>
        <dbReference type="SAM" id="Phobius"/>
    </source>
</evidence>
<dbReference type="PROSITE" id="PS51450">
    <property type="entry name" value="LRR"/>
    <property type="match status" value="6"/>
</dbReference>
<dbReference type="Pfam" id="PF12799">
    <property type="entry name" value="LRR_4"/>
    <property type="match status" value="1"/>
</dbReference>
<sequence>MFVSLGNLQTLYLHNNDISSIETGTFSHTPRLQRLELYGNNLTSIPQGVFDGLNQLQYLSLYSNHMKTIPPNTFINLQQLLYLYLHDNEISSIPTAAFANLPRLQQLCLSSNQITHIQSGEFSNLPQLRELQLQSNQLTSIPTVQYQFPELIHLNLHNNNITDIPANAFSNQPKLSTLHLYSNRISTVSLTAFTGLANLNTLYLYNNQLTDLPDYLFFGLSSLSNLRLQDNDILQIFPNTFTGISSLTYLLLNGNSLKTFPSEELSKISSIAVLYLQNNQMATLSFTAYDMMLSDVSTVDISNNPWQCDCQMVSFRLKMTGSNSFENQITCTDPRHNRRLLKNINPEDLTCEEPMIVRFEKGDDNSVEEGETLHMVCEASGIPTPDITVILPSGLHETVESGGRVIVEVNGTVTITDVTAADAGLYICIAASPVGSAFKTLSVDVQSKEPATVTSAVINITGKPESTLGSAPIFSLPVLLGSVIGAVAGTVLIGCLILMIWCKRKAKNPPPVPDTSVVFNNTNTTATVTTSGHDQTGQGWSHNVTNPGYAQRPAAPQPTLDLYEDVEPPPNRPTSKGAGPKQPAKKKALKPPKRNKAPHDERPSPPPPRTGAAAGAAAVYANEPAAALDNLPYYQPLTKN</sequence>
<evidence type="ECO:0000256" key="2">
    <source>
        <dbReference type="ARBA" id="ARBA00022729"/>
    </source>
</evidence>
<dbReference type="Pfam" id="PF00560">
    <property type="entry name" value="LRR_1"/>
    <property type="match status" value="1"/>
</dbReference>
<evidence type="ECO:0000256" key="4">
    <source>
        <dbReference type="ARBA" id="ARBA00023157"/>
    </source>
</evidence>
<dbReference type="Pfam" id="PF13855">
    <property type="entry name" value="LRR_8"/>
    <property type="match status" value="3"/>
</dbReference>
<keyword evidence="10" id="KW-1185">Reference proteome</keyword>
<keyword evidence="4" id="KW-1015">Disulfide bond</keyword>
<keyword evidence="7" id="KW-0472">Membrane</keyword>
<dbReference type="InterPro" id="IPR032675">
    <property type="entry name" value="LRR_dom_sf"/>
</dbReference>
<dbReference type="PROSITE" id="PS50835">
    <property type="entry name" value="IG_LIKE"/>
    <property type="match status" value="1"/>
</dbReference>
<dbReference type="InterPro" id="IPR003598">
    <property type="entry name" value="Ig_sub2"/>
</dbReference>
<dbReference type="SUPFAM" id="SSF48726">
    <property type="entry name" value="Immunoglobulin"/>
    <property type="match status" value="1"/>
</dbReference>
<dbReference type="InterPro" id="IPR036179">
    <property type="entry name" value="Ig-like_dom_sf"/>
</dbReference>
<keyword evidence="7" id="KW-0812">Transmembrane</keyword>
<keyword evidence="5" id="KW-0325">Glycoprotein</keyword>
<feature type="transmembrane region" description="Helical" evidence="7">
    <location>
        <begin position="474"/>
        <end position="501"/>
    </location>
</feature>
<evidence type="ECO:0000256" key="6">
    <source>
        <dbReference type="SAM" id="MobiDB-lite"/>
    </source>
</evidence>
<dbReference type="FunFam" id="2.60.40.10:FF:002224">
    <property type="entry name" value="Uncharacterized protein"/>
    <property type="match status" value="1"/>
</dbReference>
<proteinExistence type="predicted"/>
<name>A0A8J9ZPA5_BRALA</name>
<dbReference type="AlphaFoldDB" id="A0A8J9ZPA5"/>
<dbReference type="SUPFAM" id="SSF52058">
    <property type="entry name" value="L domain-like"/>
    <property type="match status" value="1"/>
</dbReference>
<dbReference type="SMART" id="SM00369">
    <property type="entry name" value="LRR_TYP"/>
    <property type="match status" value="11"/>
</dbReference>
<dbReference type="InterPro" id="IPR003591">
    <property type="entry name" value="Leu-rich_rpt_typical-subtyp"/>
</dbReference>
<dbReference type="SMART" id="SM00409">
    <property type="entry name" value="IG"/>
    <property type="match status" value="1"/>
</dbReference>
<gene>
    <name evidence="9" type="primary">LINGO2</name>
    <name evidence="9" type="ORF">BLAG_LOCUS15627</name>
</gene>
<dbReference type="FunFam" id="3.80.10.10:FF:000770">
    <property type="entry name" value="Uncharacterized protein"/>
    <property type="match status" value="2"/>
</dbReference>
<keyword evidence="3" id="KW-0677">Repeat</keyword>
<evidence type="ECO:0000256" key="5">
    <source>
        <dbReference type="ARBA" id="ARBA00023180"/>
    </source>
</evidence>